<evidence type="ECO:0000259" key="7">
    <source>
        <dbReference type="PROSITE" id="PS51194"/>
    </source>
</evidence>
<dbReference type="GO" id="GO:0003676">
    <property type="term" value="F:nucleic acid binding"/>
    <property type="evidence" value="ECO:0007669"/>
    <property type="project" value="InterPro"/>
</dbReference>
<dbReference type="SMART" id="SM00487">
    <property type="entry name" value="DEXDc"/>
    <property type="match status" value="1"/>
</dbReference>
<dbReference type="RefSeq" id="WP_044618676.1">
    <property type="nucleotide sequence ID" value="NZ_CP007142.1"/>
</dbReference>
<dbReference type="Pfam" id="PF08482">
    <property type="entry name" value="HrpB_C"/>
    <property type="match status" value="1"/>
</dbReference>
<dbReference type="STRING" id="1445510.YC6258_04710"/>
<dbReference type="Pfam" id="PF00270">
    <property type="entry name" value="DEAD"/>
    <property type="match status" value="1"/>
</dbReference>
<dbReference type="HOGENOM" id="CLU_001832_5_6_6"/>
<dbReference type="Gene3D" id="1.20.120.1080">
    <property type="match status" value="1"/>
</dbReference>
<dbReference type="Proteomes" id="UP000032266">
    <property type="component" value="Chromosome"/>
</dbReference>
<dbReference type="SMART" id="SM00847">
    <property type="entry name" value="HA2"/>
    <property type="match status" value="1"/>
</dbReference>
<dbReference type="GO" id="GO:0016787">
    <property type="term" value="F:hydrolase activity"/>
    <property type="evidence" value="ECO:0007669"/>
    <property type="project" value="UniProtKB-KW"/>
</dbReference>
<feature type="region of interest" description="Disordered" evidence="5">
    <location>
        <begin position="764"/>
        <end position="787"/>
    </location>
</feature>
<dbReference type="InterPro" id="IPR049614">
    <property type="entry name" value="HrpB_DEXH"/>
</dbReference>
<feature type="domain" description="Helicase ATP-binding" evidence="6">
    <location>
        <begin position="13"/>
        <end position="173"/>
    </location>
</feature>
<evidence type="ECO:0000256" key="4">
    <source>
        <dbReference type="ARBA" id="ARBA00022840"/>
    </source>
</evidence>
<feature type="compositionally biased region" description="Basic residues" evidence="5">
    <location>
        <begin position="778"/>
        <end position="787"/>
    </location>
</feature>
<reference evidence="8 9" key="1">
    <citation type="submission" date="2014-01" db="EMBL/GenBank/DDBJ databases">
        <title>Full genme sequencing of cellulolytic bacterium Gynuella sunshinyii YC6258T gen. nov., sp. nov.</title>
        <authorList>
            <person name="Khan H."/>
            <person name="Chung E.J."/>
            <person name="Chung Y.R."/>
        </authorList>
    </citation>
    <scope>NUCLEOTIDE SEQUENCE [LARGE SCALE GENOMIC DNA]</scope>
    <source>
        <strain evidence="8 9">YC6258</strain>
    </source>
</reference>
<evidence type="ECO:0000313" key="8">
    <source>
        <dbReference type="EMBL" id="AJQ96742.1"/>
    </source>
</evidence>
<evidence type="ECO:0000256" key="5">
    <source>
        <dbReference type="SAM" id="MobiDB-lite"/>
    </source>
</evidence>
<proteinExistence type="predicted"/>
<dbReference type="KEGG" id="gsn:YC6258_04710"/>
<keyword evidence="2" id="KW-0378">Hydrolase</keyword>
<dbReference type="CDD" id="cd18791">
    <property type="entry name" value="SF2_C_RHA"/>
    <property type="match status" value="1"/>
</dbReference>
<dbReference type="PATRIC" id="fig|1445510.3.peg.4673"/>
<dbReference type="PANTHER" id="PTHR43519:SF1">
    <property type="entry name" value="ATP-DEPENDENT RNA HELICASE HRPB"/>
    <property type="match status" value="1"/>
</dbReference>
<dbReference type="InterPro" id="IPR027417">
    <property type="entry name" value="P-loop_NTPase"/>
</dbReference>
<keyword evidence="9" id="KW-1185">Reference proteome</keyword>
<evidence type="ECO:0000256" key="2">
    <source>
        <dbReference type="ARBA" id="ARBA00022801"/>
    </source>
</evidence>
<evidence type="ECO:0000256" key="3">
    <source>
        <dbReference type="ARBA" id="ARBA00022806"/>
    </source>
</evidence>
<dbReference type="InterPro" id="IPR001650">
    <property type="entry name" value="Helicase_C-like"/>
</dbReference>
<dbReference type="EMBL" id="CP007142">
    <property type="protein sequence ID" value="AJQ96742.1"/>
    <property type="molecule type" value="Genomic_DNA"/>
</dbReference>
<evidence type="ECO:0000313" key="9">
    <source>
        <dbReference type="Proteomes" id="UP000032266"/>
    </source>
</evidence>
<dbReference type="AlphaFoldDB" id="A0A0C5VQB0"/>
<dbReference type="InterPro" id="IPR010225">
    <property type="entry name" value="HrpB"/>
</dbReference>
<dbReference type="CDD" id="cd17990">
    <property type="entry name" value="DEXHc_HrpB"/>
    <property type="match status" value="1"/>
</dbReference>
<keyword evidence="4" id="KW-0067">ATP-binding</keyword>
<dbReference type="SUPFAM" id="SSF52540">
    <property type="entry name" value="P-loop containing nucleoside triphosphate hydrolases"/>
    <property type="match status" value="1"/>
</dbReference>
<name>A0A0C5VQB0_9GAMM</name>
<dbReference type="NCBIfam" id="TIGR01970">
    <property type="entry name" value="DEAH_box_HrpB"/>
    <property type="match status" value="1"/>
</dbReference>
<dbReference type="SMART" id="SM00490">
    <property type="entry name" value="HELICc"/>
    <property type="match status" value="1"/>
</dbReference>
<evidence type="ECO:0000259" key="6">
    <source>
        <dbReference type="PROSITE" id="PS51192"/>
    </source>
</evidence>
<gene>
    <name evidence="8" type="ORF">YC6258_04710</name>
</gene>
<dbReference type="Pfam" id="PF00271">
    <property type="entry name" value="Helicase_C"/>
    <property type="match status" value="1"/>
</dbReference>
<accession>A0A0C5VQB0</accession>
<dbReference type="PIRSF" id="PIRSF005496">
    <property type="entry name" value="ATP_hel_hrpB"/>
    <property type="match status" value="1"/>
</dbReference>
<dbReference type="InterPro" id="IPR007502">
    <property type="entry name" value="Helicase-assoc_dom"/>
</dbReference>
<evidence type="ECO:0000256" key="1">
    <source>
        <dbReference type="ARBA" id="ARBA00022741"/>
    </source>
</evidence>
<sequence length="787" mass="89760">MTLPVFDIQEPLQSTLSNHPITLLQAPPGSGKTSWVPIWLNRLGGKVLLIQPRRIAVLNAVRQLSRNLDDRPEGTVGYRMRFDTHITRHTEIEVVTEGVFVRLLQSDPELAGYQWVIFDEFHERNLDADLGLALVRSCHELFRPDLKILLMSATLNEGRISQQLGAPVIKSDGRSFPIEIRYQHAASPDMNKMILQAINSVLATVPGNLLVFLPGMKEILSCRDFLQPQLPDDLQIDILHGSCSIQEQKQALELTQQRKLILASPVAESSITLPDIRVVIDSGLARFPRYDRDTGMTHLMTRKISKANADQRAGRAGRTAPGICIRLWSEDQQNGLAPFPAVEIEQADYSRMLLEIAAWGMQVDELNWLTKPNPANVTETQSMLKSIAAVHFESGLHITDHGQKLLSMPCHPRLAHMICEQPGDLTVRLAVLLQERPVPQGMVDDSWLKQTLTTSERQLQQRLSKLVTMGHYPDWKAALCQAFPDHIGHRLSDNKIKLANGQQLTITKPDSYAPWLLALKFNDQRIISWIDLKDFQPQAFPNMLIKQNNLTLENNRLQAKEVELFGRIRLKQRNIPVNVEQRLQFWDDYFHHHGLSDVPLTDAEKILLKRMSWMSELTHDEQWPGKSRSPLDFLCEHRQQYLLPICTEVNCLNDIEISRALDMMLSWEQRQALDNMLPVSIVINDRPRPLVYGEQGRVSIAIKLQETFGLLKNPTIAGGRIPVVFELLSPAGRPLQITADLEHFWHHNYQDIRKEMRGRYPKHPWPEDPVNAKPTAYTKRHAARSEL</sequence>
<organism evidence="8 9">
    <name type="scientific">Gynuella sunshinyii YC6258</name>
    <dbReference type="NCBI Taxonomy" id="1445510"/>
    <lineage>
        <taxon>Bacteria</taxon>
        <taxon>Pseudomonadati</taxon>
        <taxon>Pseudomonadota</taxon>
        <taxon>Gammaproteobacteria</taxon>
        <taxon>Oceanospirillales</taxon>
        <taxon>Saccharospirillaceae</taxon>
        <taxon>Gynuella</taxon>
    </lineage>
</organism>
<dbReference type="InterPro" id="IPR014001">
    <property type="entry name" value="Helicase_ATP-bd"/>
</dbReference>
<dbReference type="GO" id="GO:0004386">
    <property type="term" value="F:helicase activity"/>
    <property type="evidence" value="ECO:0007669"/>
    <property type="project" value="UniProtKB-KW"/>
</dbReference>
<dbReference type="PROSITE" id="PS51192">
    <property type="entry name" value="HELICASE_ATP_BIND_1"/>
    <property type="match status" value="1"/>
</dbReference>
<keyword evidence="1" id="KW-0547">Nucleotide-binding</keyword>
<dbReference type="Gene3D" id="3.40.50.300">
    <property type="entry name" value="P-loop containing nucleotide triphosphate hydrolases"/>
    <property type="match status" value="2"/>
</dbReference>
<keyword evidence="3 8" id="KW-0347">Helicase</keyword>
<dbReference type="PROSITE" id="PS51194">
    <property type="entry name" value="HELICASE_CTER"/>
    <property type="match status" value="1"/>
</dbReference>
<dbReference type="InterPro" id="IPR013689">
    <property type="entry name" value="RNA_helicase_ATP-dep_HrpB_C"/>
</dbReference>
<dbReference type="GO" id="GO:0005524">
    <property type="term" value="F:ATP binding"/>
    <property type="evidence" value="ECO:0007669"/>
    <property type="project" value="UniProtKB-KW"/>
</dbReference>
<feature type="domain" description="Helicase C-terminal" evidence="7">
    <location>
        <begin position="197"/>
        <end position="360"/>
    </location>
</feature>
<protein>
    <submittedName>
        <fullName evidence="8">HrpA-like helicase</fullName>
    </submittedName>
</protein>
<dbReference type="PANTHER" id="PTHR43519">
    <property type="entry name" value="ATP-DEPENDENT RNA HELICASE HRPB"/>
    <property type="match status" value="1"/>
</dbReference>
<dbReference type="InterPro" id="IPR011545">
    <property type="entry name" value="DEAD/DEAH_box_helicase_dom"/>
</dbReference>